<proteinExistence type="predicted"/>
<dbReference type="InParanoid" id="A0A0D2U4Z6"/>
<accession>A0A0D2U4Z6</accession>
<sequence length="132" mass="15195">MGPRAFDQQWQRQTSRKKQAQPLAAGLGLTWRGRFGRTRNRGNRAREPACVGDAARLLVLLQTIETTETTVAMMRRRPARTRSITTRAAPSADRRRRSDRHRHRPPCPSSHLQSNGVHRMRLVQQLRLSPKQ</sequence>
<organism evidence="2 3">
    <name type="scientific">Capsaspora owczarzaki (strain ATCC 30864)</name>
    <dbReference type="NCBI Taxonomy" id="595528"/>
    <lineage>
        <taxon>Eukaryota</taxon>
        <taxon>Filasterea</taxon>
        <taxon>Capsaspora</taxon>
    </lineage>
</organism>
<evidence type="ECO:0000313" key="3">
    <source>
        <dbReference type="Proteomes" id="UP000008743"/>
    </source>
</evidence>
<dbReference type="Proteomes" id="UP000008743">
    <property type="component" value="Unassembled WGS sequence"/>
</dbReference>
<keyword evidence="3" id="KW-1185">Reference proteome</keyword>
<name>A0A0D2U4Z6_CAPO3</name>
<dbReference type="EMBL" id="KE346361">
    <property type="protein sequence ID" value="KJE90231.1"/>
    <property type="molecule type" value="Genomic_DNA"/>
</dbReference>
<gene>
    <name evidence="2" type="ORF">CAOG_009439</name>
</gene>
<dbReference type="AlphaFoldDB" id="A0A0D2U4Z6"/>
<feature type="compositionally biased region" description="Basic residues" evidence="1">
    <location>
        <begin position="94"/>
        <end position="105"/>
    </location>
</feature>
<evidence type="ECO:0000256" key="1">
    <source>
        <dbReference type="SAM" id="MobiDB-lite"/>
    </source>
</evidence>
<feature type="region of interest" description="Disordered" evidence="1">
    <location>
        <begin position="75"/>
        <end position="116"/>
    </location>
</feature>
<evidence type="ECO:0000313" key="2">
    <source>
        <dbReference type="EMBL" id="KJE90231.1"/>
    </source>
</evidence>
<protein>
    <submittedName>
        <fullName evidence="2">Uncharacterized protein</fullName>
    </submittedName>
</protein>
<reference evidence="3" key="1">
    <citation type="submission" date="2011-02" db="EMBL/GenBank/DDBJ databases">
        <title>The Genome Sequence of Capsaspora owczarzaki ATCC 30864.</title>
        <authorList>
            <person name="Russ C."/>
            <person name="Cuomo C."/>
            <person name="Burger G."/>
            <person name="Gray M.W."/>
            <person name="Holland P.W.H."/>
            <person name="King N."/>
            <person name="Lang F.B.F."/>
            <person name="Roger A.J."/>
            <person name="Ruiz-Trillo I."/>
            <person name="Young S.K."/>
            <person name="Zeng Q."/>
            <person name="Gargeya S."/>
            <person name="Alvarado L."/>
            <person name="Berlin A."/>
            <person name="Chapman S.B."/>
            <person name="Chen Z."/>
            <person name="Freedman E."/>
            <person name="Gellesch M."/>
            <person name="Goldberg J."/>
            <person name="Griggs A."/>
            <person name="Gujja S."/>
            <person name="Heilman E."/>
            <person name="Heiman D."/>
            <person name="Howarth C."/>
            <person name="Mehta T."/>
            <person name="Neiman D."/>
            <person name="Pearson M."/>
            <person name="Roberts A."/>
            <person name="Saif S."/>
            <person name="Shea T."/>
            <person name="Shenoy N."/>
            <person name="Sisk P."/>
            <person name="Stolte C."/>
            <person name="Sykes S."/>
            <person name="White J."/>
            <person name="Yandava C."/>
            <person name="Haas B."/>
            <person name="Nusbaum C."/>
            <person name="Birren B."/>
        </authorList>
    </citation>
    <scope>NUCLEOTIDE SEQUENCE</scope>
    <source>
        <strain evidence="3">ATCC 30864</strain>
    </source>
</reference>
<feature type="region of interest" description="Disordered" evidence="1">
    <location>
        <begin position="1"/>
        <end position="23"/>
    </location>
</feature>